<evidence type="ECO:0000256" key="1">
    <source>
        <dbReference type="ARBA" id="ARBA00004413"/>
    </source>
</evidence>
<evidence type="ECO:0000313" key="10">
    <source>
        <dbReference type="Proteomes" id="UP000235116"/>
    </source>
</evidence>
<gene>
    <name evidence="9" type="ORF">Kalk_11185</name>
</gene>
<dbReference type="PRINTS" id="PR00956">
    <property type="entry name" value="FLGMOTORFLIN"/>
</dbReference>
<dbReference type="GO" id="GO:0006935">
    <property type="term" value="P:chemotaxis"/>
    <property type="evidence" value="ECO:0007669"/>
    <property type="project" value="UniProtKB-KW"/>
</dbReference>
<keyword evidence="5" id="KW-0145">Chemotaxis</keyword>
<keyword evidence="7" id="KW-0472">Membrane</keyword>
<dbReference type="AlphaFoldDB" id="A0A2K9LL18"/>
<evidence type="ECO:0000256" key="4">
    <source>
        <dbReference type="ARBA" id="ARBA00022475"/>
    </source>
</evidence>
<dbReference type="GO" id="GO:0071973">
    <property type="term" value="P:bacterial-type flagellum-dependent cell motility"/>
    <property type="evidence" value="ECO:0007669"/>
    <property type="project" value="InterPro"/>
</dbReference>
<proteinExistence type="inferred from homology"/>
<sequence>MTQKSVSVEGVELSPFEEAREGRSLVENKLDLVGDVKVRLAVELGEIDLTVNDLFSLKENSLVGLDAPINSDLKLMMNGKCVAIGSLMVVGDNFGIQITKVFTK</sequence>
<dbReference type="InterPro" id="IPR001543">
    <property type="entry name" value="FliN-like_C"/>
</dbReference>
<dbReference type="GO" id="GO:0009425">
    <property type="term" value="C:bacterial-type flagellum basal body"/>
    <property type="evidence" value="ECO:0007669"/>
    <property type="project" value="InterPro"/>
</dbReference>
<name>A0A2K9LL18_9GAMM</name>
<keyword evidence="10" id="KW-1185">Reference proteome</keyword>
<feature type="domain" description="Flagellar motor switch protein FliN-like C-terminal" evidence="8">
    <location>
        <begin position="32"/>
        <end position="101"/>
    </location>
</feature>
<organism evidence="9 10">
    <name type="scientific">Ketobacter alkanivorans</name>
    <dbReference type="NCBI Taxonomy" id="1917421"/>
    <lineage>
        <taxon>Bacteria</taxon>
        <taxon>Pseudomonadati</taxon>
        <taxon>Pseudomonadota</taxon>
        <taxon>Gammaproteobacteria</taxon>
        <taxon>Pseudomonadales</taxon>
        <taxon>Ketobacteraceae</taxon>
        <taxon>Ketobacter</taxon>
    </lineage>
</organism>
<dbReference type="EMBL" id="CP022684">
    <property type="protein sequence ID" value="AUM12953.1"/>
    <property type="molecule type" value="Genomic_DNA"/>
</dbReference>
<dbReference type="Proteomes" id="UP000235116">
    <property type="component" value="Chromosome"/>
</dbReference>
<evidence type="ECO:0000256" key="5">
    <source>
        <dbReference type="ARBA" id="ARBA00022500"/>
    </source>
</evidence>
<dbReference type="RefSeq" id="WP_101894332.1">
    <property type="nucleotide sequence ID" value="NZ_CP022684.1"/>
</dbReference>
<dbReference type="SUPFAM" id="SSF101801">
    <property type="entry name" value="Surface presentation of antigens (SPOA)"/>
    <property type="match status" value="1"/>
</dbReference>
<reference evidence="10" key="1">
    <citation type="submission" date="2017-08" db="EMBL/GenBank/DDBJ databases">
        <title>Direct submision.</title>
        <authorList>
            <person name="Kim S.-J."/>
            <person name="Rhee S.-K."/>
        </authorList>
    </citation>
    <scope>NUCLEOTIDE SEQUENCE [LARGE SCALE GENOMIC DNA]</scope>
    <source>
        <strain evidence="10">GI5</strain>
    </source>
</reference>
<dbReference type="GO" id="GO:0003774">
    <property type="term" value="F:cytoskeletal motor activity"/>
    <property type="evidence" value="ECO:0007669"/>
    <property type="project" value="InterPro"/>
</dbReference>
<dbReference type="PANTHER" id="PTHR43484:SF1">
    <property type="entry name" value="FLAGELLAR MOTOR SWITCH PROTEIN FLIN"/>
    <property type="match status" value="1"/>
</dbReference>
<evidence type="ECO:0000256" key="7">
    <source>
        <dbReference type="ARBA" id="ARBA00023136"/>
    </source>
</evidence>
<dbReference type="Pfam" id="PF01052">
    <property type="entry name" value="FliMN_C"/>
    <property type="match status" value="1"/>
</dbReference>
<dbReference type="GO" id="GO:0005886">
    <property type="term" value="C:plasma membrane"/>
    <property type="evidence" value="ECO:0007669"/>
    <property type="project" value="UniProtKB-SubCell"/>
</dbReference>
<evidence type="ECO:0000259" key="8">
    <source>
        <dbReference type="Pfam" id="PF01052"/>
    </source>
</evidence>
<dbReference type="OrthoDB" id="5956226at2"/>
<dbReference type="Gene3D" id="2.30.330.10">
    <property type="entry name" value="SpoA-like"/>
    <property type="match status" value="1"/>
</dbReference>
<comment type="similarity">
    <text evidence="2">Belongs to the FliN/MopA/SpaO family.</text>
</comment>
<dbReference type="PANTHER" id="PTHR43484">
    <property type="match status" value="1"/>
</dbReference>
<keyword evidence="4" id="KW-1003">Cell membrane</keyword>
<dbReference type="KEGG" id="kak:Kalk_11185"/>
<evidence type="ECO:0000256" key="3">
    <source>
        <dbReference type="ARBA" id="ARBA00021897"/>
    </source>
</evidence>
<keyword evidence="6" id="KW-0283">Flagellar rotation</keyword>
<evidence type="ECO:0000256" key="6">
    <source>
        <dbReference type="ARBA" id="ARBA00022779"/>
    </source>
</evidence>
<accession>A0A2K9LL18</accession>
<protein>
    <recommendedName>
        <fullName evidence="3">Flagellar motor switch protein FliN</fullName>
    </recommendedName>
</protein>
<dbReference type="InterPro" id="IPR001172">
    <property type="entry name" value="FliN_T3SS_HrcQb"/>
</dbReference>
<comment type="subcellular location">
    <subcellularLocation>
        <location evidence="1">Cell membrane</location>
        <topology evidence="1">Peripheral membrane protein</topology>
        <orientation evidence="1">Cytoplasmic side</orientation>
    </subcellularLocation>
</comment>
<dbReference type="InterPro" id="IPR051469">
    <property type="entry name" value="FliN/MopA/SpaO"/>
</dbReference>
<evidence type="ECO:0000313" key="9">
    <source>
        <dbReference type="EMBL" id="AUM12953.1"/>
    </source>
</evidence>
<dbReference type="InterPro" id="IPR036429">
    <property type="entry name" value="SpoA-like_sf"/>
</dbReference>
<evidence type="ECO:0000256" key="2">
    <source>
        <dbReference type="ARBA" id="ARBA00009226"/>
    </source>
</evidence>